<evidence type="ECO:0000313" key="2">
    <source>
        <dbReference type="Proteomes" id="UP001275440"/>
    </source>
</evidence>
<proteinExistence type="predicted"/>
<accession>A0ABU3WRR7</accession>
<gene>
    <name evidence="1" type="ORF">F8M49_17605</name>
</gene>
<name>A0ABU3WRR7_9NOCA</name>
<sequence>MTISARELLDSLYEQFTAMSDRADDGGSSPSFANGRRAALARARLFTLDEQAAESAVMV</sequence>
<dbReference type="EMBL" id="WBMO01000001">
    <property type="protein sequence ID" value="MDV2476680.1"/>
    <property type="molecule type" value="Genomic_DNA"/>
</dbReference>
<organism evidence="1 2">
    <name type="scientific">Rhodococcus zopfii</name>
    <dbReference type="NCBI Taxonomy" id="43772"/>
    <lineage>
        <taxon>Bacteria</taxon>
        <taxon>Bacillati</taxon>
        <taxon>Actinomycetota</taxon>
        <taxon>Actinomycetes</taxon>
        <taxon>Mycobacteriales</taxon>
        <taxon>Nocardiaceae</taxon>
        <taxon>Rhodococcus</taxon>
    </lineage>
</organism>
<dbReference type="Proteomes" id="UP001275440">
    <property type="component" value="Unassembled WGS sequence"/>
</dbReference>
<comment type="caution">
    <text evidence="1">The sequence shown here is derived from an EMBL/GenBank/DDBJ whole genome shotgun (WGS) entry which is preliminary data.</text>
</comment>
<keyword evidence="2" id="KW-1185">Reference proteome</keyword>
<evidence type="ECO:0000313" key="1">
    <source>
        <dbReference type="EMBL" id="MDV2476680.1"/>
    </source>
</evidence>
<protein>
    <submittedName>
        <fullName evidence="1">Uncharacterized protein</fullName>
    </submittedName>
</protein>
<reference evidence="1 2" key="1">
    <citation type="submission" date="2019-10" db="EMBL/GenBank/DDBJ databases">
        <title>Draft Genome Assembly of Rhodococcus zopfii DSM44189.</title>
        <authorList>
            <person name="Sutton J.M."/>
            <person name="Akob D.M."/>
            <person name="Bushman T.J."/>
        </authorList>
    </citation>
    <scope>NUCLEOTIDE SEQUENCE [LARGE SCALE GENOMIC DNA]</scope>
    <source>
        <strain evidence="1 2">DSM 44189</strain>
    </source>
</reference>